<organism evidence="3 4">
    <name type="scientific">Parelaphostrongylus tenuis</name>
    <name type="common">Meningeal worm</name>
    <dbReference type="NCBI Taxonomy" id="148309"/>
    <lineage>
        <taxon>Eukaryota</taxon>
        <taxon>Metazoa</taxon>
        <taxon>Ecdysozoa</taxon>
        <taxon>Nematoda</taxon>
        <taxon>Chromadorea</taxon>
        <taxon>Rhabditida</taxon>
        <taxon>Rhabditina</taxon>
        <taxon>Rhabditomorpha</taxon>
        <taxon>Strongyloidea</taxon>
        <taxon>Metastrongylidae</taxon>
        <taxon>Parelaphostrongylus</taxon>
    </lineage>
</organism>
<dbReference type="InterPro" id="IPR014044">
    <property type="entry name" value="CAP_dom"/>
</dbReference>
<dbReference type="Pfam" id="PF00188">
    <property type="entry name" value="CAP"/>
    <property type="match status" value="1"/>
</dbReference>
<dbReference type="AlphaFoldDB" id="A0AAD5QLG8"/>
<feature type="domain" description="SCP" evidence="2">
    <location>
        <begin position="32"/>
        <end position="186"/>
    </location>
</feature>
<dbReference type="SUPFAM" id="SSF55797">
    <property type="entry name" value="PR-1-like"/>
    <property type="match status" value="1"/>
</dbReference>
<gene>
    <name evidence="3" type="ORF">KIN20_009761</name>
</gene>
<accession>A0AAD5QLG8</accession>
<evidence type="ECO:0000313" key="4">
    <source>
        <dbReference type="Proteomes" id="UP001196413"/>
    </source>
</evidence>
<dbReference type="CDD" id="cd05380">
    <property type="entry name" value="CAP_euk"/>
    <property type="match status" value="1"/>
</dbReference>
<dbReference type="SMART" id="SM00198">
    <property type="entry name" value="SCP"/>
    <property type="match status" value="1"/>
</dbReference>
<feature type="signal peptide" evidence="1">
    <location>
        <begin position="1"/>
        <end position="19"/>
    </location>
</feature>
<dbReference type="Gene3D" id="3.40.33.10">
    <property type="entry name" value="CAP"/>
    <property type="match status" value="1"/>
</dbReference>
<name>A0AAD5QLG8_PARTN</name>
<keyword evidence="1" id="KW-0732">Signal</keyword>
<dbReference type="Proteomes" id="UP001196413">
    <property type="component" value="Unassembled WGS sequence"/>
</dbReference>
<evidence type="ECO:0000259" key="2">
    <source>
        <dbReference type="SMART" id="SM00198"/>
    </source>
</evidence>
<sequence length="218" mass="23943">MNAYITLLILVTEVRSGIAQSEVYCNGTNMTPRMRSTVEYAHNSYRATLAKGKAGGYPKASNMSYLFYSCDFENKALDIAKLNCNHTSHLNFNYVGSNNATFTGRYLNTTELVAAEAVIQWWNTGKLHNPPQNLTPSENNTSEIPFLQMVNGATTRIGCAFHICQNGCHPFVSFVCTYGPAHVKFGVPLYTIGRECAACGGKRNKSCLGRSLCNNSVV</sequence>
<evidence type="ECO:0000313" key="3">
    <source>
        <dbReference type="EMBL" id="KAJ1353185.1"/>
    </source>
</evidence>
<proteinExistence type="predicted"/>
<feature type="chain" id="PRO_5041993769" description="SCP domain-containing protein" evidence="1">
    <location>
        <begin position="20"/>
        <end position="218"/>
    </location>
</feature>
<evidence type="ECO:0000256" key="1">
    <source>
        <dbReference type="SAM" id="SignalP"/>
    </source>
</evidence>
<comment type="caution">
    <text evidence="3">The sequence shown here is derived from an EMBL/GenBank/DDBJ whole genome shotgun (WGS) entry which is preliminary data.</text>
</comment>
<dbReference type="InterPro" id="IPR035940">
    <property type="entry name" value="CAP_sf"/>
</dbReference>
<dbReference type="EMBL" id="JAHQIW010001625">
    <property type="protein sequence ID" value="KAJ1353185.1"/>
    <property type="molecule type" value="Genomic_DNA"/>
</dbReference>
<reference evidence="3" key="1">
    <citation type="submission" date="2021-06" db="EMBL/GenBank/DDBJ databases">
        <title>Parelaphostrongylus tenuis whole genome reference sequence.</title>
        <authorList>
            <person name="Garwood T.J."/>
            <person name="Larsen P.A."/>
            <person name="Fountain-Jones N.M."/>
            <person name="Garbe J.R."/>
            <person name="Macchietto M.G."/>
            <person name="Kania S.A."/>
            <person name="Gerhold R.W."/>
            <person name="Richards J.E."/>
            <person name="Wolf T.M."/>
        </authorList>
    </citation>
    <scope>NUCLEOTIDE SEQUENCE</scope>
    <source>
        <strain evidence="3">MNPRO001-30</strain>
        <tissue evidence="3">Meninges</tissue>
    </source>
</reference>
<keyword evidence="4" id="KW-1185">Reference proteome</keyword>
<protein>
    <recommendedName>
        <fullName evidence="2">SCP domain-containing protein</fullName>
    </recommendedName>
</protein>